<keyword evidence="1" id="KW-0547">Nucleotide-binding</keyword>
<evidence type="ECO:0000256" key="3">
    <source>
        <dbReference type="SAM" id="MobiDB-lite"/>
    </source>
</evidence>
<dbReference type="Gene3D" id="3.30.420.40">
    <property type="match status" value="2"/>
</dbReference>
<sequence length="590" mass="62621">MSQEEGAVIGINLGNTYGSIACINQHGRADVIANENGERQIATRIAFNGDQVYTGNEATPQLVRNAPNVIDGFVNLVGRKYSELGEDDLKRKSSTVLDINDTPSFKVEIDGKETTLSAHDVLVRFIGVLYDAAKDFMSGVPIVGAVLSVPIWFNDAQIKALETAAADAGLKVLQVIPAAAAALVAYGLTSPSDAGDLPAHPDGEQGEPYAPEKTLDRNVVVVDFGGSSLDVTVVAARAGLYSVLAYEHDKSLGGRALDDLLVQYFAKEFTKKTKITIGEQDARAWAKLRNEAEVSKRSLSASNSAQCSVESLAEGVDFSGSVNRMRFNMLAGDIYQRAQSIVTKALDAAKLDASQVDEVVLAGGAARLTGLAEQLSLLFAEDSATHITQSIDSDQVIARGNAIYAQAIVHVPKDAEERKFVESLANTRLENTDALSAPATTRPIGVVLDAPTGADAERVEKHIVDNQLFVTVIPASTPVPARRAFRFPVAAGATSSLVRIAQGTPSVRVDTIQPEPLDEEDEEDEPLEPEEVKSAYVKPDAQRIVELVVPHANSAKTVTVELIVLSGGQVTVEAKVDDAADVAASAKISA</sequence>
<dbReference type="GeneID" id="85227938"/>
<dbReference type="Pfam" id="PF00012">
    <property type="entry name" value="HSP70"/>
    <property type="match status" value="1"/>
</dbReference>
<evidence type="ECO:0000256" key="2">
    <source>
        <dbReference type="ARBA" id="ARBA00022840"/>
    </source>
</evidence>
<dbReference type="SUPFAM" id="SSF53067">
    <property type="entry name" value="Actin-like ATPase domain"/>
    <property type="match status" value="2"/>
</dbReference>
<dbReference type="InterPro" id="IPR043129">
    <property type="entry name" value="ATPase_NBD"/>
</dbReference>
<dbReference type="GO" id="GO:0005634">
    <property type="term" value="C:nucleus"/>
    <property type="evidence" value="ECO:0007669"/>
    <property type="project" value="TreeGrafter"/>
</dbReference>
<keyword evidence="2" id="KW-0067">ATP-binding</keyword>
<dbReference type="InterPro" id="IPR018181">
    <property type="entry name" value="Heat_shock_70_CS"/>
</dbReference>
<accession>A0AAF0F1V9</accession>
<dbReference type="Gene3D" id="3.90.640.10">
    <property type="entry name" value="Actin, Chain A, domain 4"/>
    <property type="match status" value="1"/>
</dbReference>
<dbReference type="PANTHER" id="PTHR45639:SF32">
    <property type="entry name" value="HEAT SHOCK PROTEIN PDR13"/>
    <property type="match status" value="1"/>
</dbReference>
<dbReference type="EMBL" id="CP119966">
    <property type="protein sequence ID" value="WFD41290.1"/>
    <property type="molecule type" value="Genomic_DNA"/>
</dbReference>
<feature type="region of interest" description="Disordered" evidence="3">
    <location>
        <begin position="508"/>
        <end position="530"/>
    </location>
</feature>
<protein>
    <submittedName>
        <fullName evidence="4">Hsp70 protein that interacts with Zuo1p</fullName>
    </submittedName>
</protein>
<dbReference type="RefSeq" id="XP_060124187.1">
    <property type="nucleotide sequence ID" value="XM_060268204.1"/>
</dbReference>
<proteinExistence type="predicted"/>
<keyword evidence="5" id="KW-1185">Reference proteome</keyword>
<dbReference type="GO" id="GO:0140662">
    <property type="term" value="F:ATP-dependent protein folding chaperone"/>
    <property type="evidence" value="ECO:0007669"/>
    <property type="project" value="InterPro"/>
</dbReference>
<evidence type="ECO:0000313" key="5">
    <source>
        <dbReference type="Proteomes" id="UP001217754"/>
    </source>
</evidence>
<dbReference type="Gene3D" id="3.30.30.30">
    <property type="match status" value="1"/>
</dbReference>
<dbReference type="FunFam" id="3.90.640.10:FF:000021">
    <property type="entry name" value="Heat shock protein 14"/>
    <property type="match status" value="1"/>
</dbReference>
<evidence type="ECO:0000256" key="1">
    <source>
        <dbReference type="ARBA" id="ARBA00022741"/>
    </source>
</evidence>
<name>A0AAF0F1V9_9BASI</name>
<dbReference type="PANTHER" id="PTHR45639">
    <property type="entry name" value="HSC70CB, ISOFORM G-RELATED"/>
    <property type="match status" value="1"/>
</dbReference>
<organism evidence="4 5">
    <name type="scientific">Malassezia japonica</name>
    <dbReference type="NCBI Taxonomy" id="223818"/>
    <lineage>
        <taxon>Eukaryota</taxon>
        <taxon>Fungi</taxon>
        <taxon>Dikarya</taxon>
        <taxon>Basidiomycota</taxon>
        <taxon>Ustilaginomycotina</taxon>
        <taxon>Malasseziomycetes</taxon>
        <taxon>Malasseziales</taxon>
        <taxon>Malasseziaceae</taxon>
        <taxon>Malassezia</taxon>
    </lineage>
</organism>
<dbReference type="InterPro" id="IPR013126">
    <property type="entry name" value="Hsp_70_fam"/>
</dbReference>
<feature type="compositionally biased region" description="Acidic residues" evidence="3">
    <location>
        <begin position="516"/>
        <end position="529"/>
    </location>
</feature>
<dbReference type="PRINTS" id="PR00301">
    <property type="entry name" value="HEATSHOCK70"/>
</dbReference>
<dbReference type="GO" id="GO:0005524">
    <property type="term" value="F:ATP binding"/>
    <property type="evidence" value="ECO:0007669"/>
    <property type="project" value="UniProtKB-KW"/>
</dbReference>
<gene>
    <name evidence="4" type="primary">SSZ1</name>
    <name evidence="4" type="ORF">MJAP1_004287</name>
</gene>
<reference evidence="4" key="1">
    <citation type="submission" date="2023-03" db="EMBL/GenBank/DDBJ databases">
        <title>Mating type loci evolution in Malassezia.</title>
        <authorList>
            <person name="Coelho M.A."/>
        </authorList>
    </citation>
    <scope>NUCLEOTIDE SEQUENCE</scope>
    <source>
        <strain evidence="4">CBS 9431</strain>
    </source>
</reference>
<dbReference type="GO" id="GO:0005829">
    <property type="term" value="C:cytosol"/>
    <property type="evidence" value="ECO:0007669"/>
    <property type="project" value="TreeGrafter"/>
</dbReference>
<dbReference type="PROSITE" id="PS00329">
    <property type="entry name" value="HSP70_2"/>
    <property type="match status" value="1"/>
</dbReference>
<dbReference type="AlphaFoldDB" id="A0AAF0F1V9"/>
<evidence type="ECO:0000313" key="4">
    <source>
        <dbReference type="EMBL" id="WFD41290.1"/>
    </source>
</evidence>
<dbReference type="Proteomes" id="UP001217754">
    <property type="component" value="Chromosome 9"/>
</dbReference>